<dbReference type="EMBL" id="BDIP01005950">
    <property type="protein sequence ID" value="GCA64045.1"/>
    <property type="molecule type" value="Genomic_DNA"/>
</dbReference>
<name>A0A391NRX7_9EUKA</name>
<organism evidence="1 2">
    <name type="scientific">Kipferlia bialata</name>
    <dbReference type="NCBI Taxonomy" id="797122"/>
    <lineage>
        <taxon>Eukaryota</taxon>
        <taxon>Metamonada</taxon>
        <taxon>Carpediemonas-like organisms</taxon>
        <taxon>Kipferlia</taxon>
    </lineage>
</organism>
<dbReference type="Proteomes" id="UP000265618">
    <property type="component" value="Unassembled WGS sequence"/>
</dbReference>
<gene>
    <name evidence="1" type="ORF">KIPB_012972</name>
</gene>
<evidence type="ECO:0000313" key="2">
    <source>
        <dbReference type="Proteomes" id="UP000265618"/>
    </source>
</evidence>
<protein>
    <submittedName>
        <fullName evidence="1">Uncharacterized protein</fullName>
    </submittedName>
</protein>
<comment type="caution">
    <text evidence="1">The sequence shown here is derived from an EMBL/GenBank/DDBJ whole genome shotgun (WGS) entry which is preliminary data.</text>
</comment>
<accession>A0A391NRX7</accession>
<keyword evidence="2" id="KW-1185">Reference proteome</keyword>
<evidence type="ECO:0000313" key="1">
    <source>
        <dbReference type="EMBL" id="GCA64045.1"/>
    </source>
</evidence>
<reference evidence="1 2" key="1">
    <citation type="journal article" date="2018" name="PLoS ONE">
        <title>The draft genome of Kipferlia bialata reveals reductive genome evolution in fornicate parasites.</title>
        <authorList>
            <person name="Tanifuji G."/>
            <person name="Takabayashi S."/>
            <person name="Kume K."/>
            <person name="Takagi M."/>
            <person name="Nakayama T."/>
            <person name="Kamikawa R."/>
            <person name="Inagaki Y."/>
            <person name="Hashimoto T."/>
        </authorList>
    </citation>
    <scope>NUCLEOTIDE SEQUENCE [LARGE SCALE GENOMIC DNA]</scope>
    <source>
        <strain evidence="1">NY0173</strain>
    </source>
</reference>
<sequence length="28" mass="3293">EAEKEEKEERDVEAELQRLMMNAGPKMT</sequence>
<dbReference type="AlphaFoldDB" id="A0A391NRX7"/>
<proteinExistence type="predicted"/>
<feature type="non-terminal residue" evidence="1">
    <location>
        <position position="1"/>
    </location>
</feature>